<accession>A0A5B7H4X1</accession>
<keyword evidence="2" id="KW-1185">Reference proteome</keyword>
<gene>
    <name evidence="1" type="ORF">E2C01_061336</name>
</gene>
<protein>
    <submittedName>
        <fullName evidence="1">Uncharacterized protein</fullName>
    </submittedName>
</protein>
<name>A0A5B7H4X1_PORTR</name>
<dbReference type="AlphaFoldDB" id="A0A5B7H4X1"/>
<organism evidence="1 2">
    <name type="scientific">Portunus trituberculatus</name>
    <name type="common">Swimming crab</name>
    <name type="synonym">Neptunus trituberculatus</name>
    <dbReference type="NCBI Taxonomy" id="210409"/>
    <lineage>
        <taxon>Eukaryota</taxon>
        <taxon>Metazoa</taxon>
        <taxon>Ecdysozoa</taxon>
        <taxon>Arthropoda</taxon>
        <taxon>Crustacea</taxon>
        <taxon>Multicrustacea</taxon>
        <taxon>Malacostraca</taxon>
        <taxon>Eumalacostraca</taxon>
        <taxon>Eucarida</taxon>
        <taxon>Decapoda</taxon>
        <taxon>Pleocyemata</taxon>
        <taxon>Brachyura</taxon>
        <taxon>Eubrachyura</taxon>
        <taxon>Portunoidea</taxon>
        <taxon>Portunidae</taxon>
        <taxon>Portuninae</taxon>
        <taxon>Portunus</taxon>
    </lineage>
</organism>
<evidence type="ECO:0000313" key="1">
    <source>
        <dbReference type="EMBL" id="MPC67170.1"/>
    </source>
</evidence>
<comment type="caution">
    <text evidence="1">The sequence shown here is derived from an EMBL/GenBank/DDBJ whole genome shotgun (WGS) entry which is preliminary data.</text>
</comment>
<proteinExistence type="predicted"/>
<sequence>MVHKVTDASFNKSSKKFDIRVRDFKCCLRYSRGKQPLFPVRSIFLSPQILRMLPTVVSESSHHKP</sequence>
<dbReference type="EMBL" id="VSRR010025839">
    <property type="protein sequence ID" value="MPC67170.1"/>
    <property type="molecule type" value="Genomic_DNA"/>
</dbReference>
<reference evidence="1 2" key="1">
    <citation type="submission" date="2019-05" db="EMBL/GenBank/DDBJ databases">
        <title>Another draft genome of Portunus trituberculatus and its Hox gene families provides insights of decapod evolution.</title>
        <authorList>
            <person name="Jeong J.-H."/>
            <person name="Song I."/>
            <person name="Kim S."/>
            <person name="Choi T."/>
            <person name="Kim D."/>
            <person name="Ryu S."/>
            <person name="Kim W."/>
        </authorList>
    </citation>
    <scope>NUCLEOTIDE SEQUENCE [LARGE SCALE GENOMIC DNA]</scope>
    <source>
        <tissue evidence="1">Muscle</tissue>
    </source>
</reference>
<dbReference type="Proteomes" id="UP000324222">
    <property type="component" value="Unassembled WGS sequence"/>
</dbReference>
<evidence type="ECO:0000313" key="2">
    <source>
        <dbReference type="Proteomes" id="UP000324222"/>
    </source>
</evidence>